<keyword evidence="2" id="KW-1185">Reference proteome</keyword>
<dbReference type="EMBL" id="JAZHXI010000005">
    <property type="protein sequence ID" value="KAL2071800.1"/>
    <property type="molecule type" value="Genomic_DNA"/>
</dbReference>
<organism evidence="1 2">
    <name type="scientific">Oculimacula yallundae</name>
    <dbReference type="NCBI Taxonomy" id="86028"/>
    <lineage>
        <taxon>Eukaryota</taxon>
        <taxon>Fungi</taxon>
        <taxon>Dikarya</taxon>
        <taxon>Ascomycota</taxon>
        <taxon>Pezizomycotina</taxon>
        <taxon>Leotiomycetes</taxon>
        <taxon>Helotiales</taxon>
        <taxon>Ploettnerulaceae</taxon>
        <taxon>Oculimacula</taxon>
    </lineage>
</organism>
<accession>A0ABR4CPP1</accession>
<evidence type="ECO:0000313" key="2">
    <source>
        <dbReference type="Proteomes" id="UP001595075"/>
    </source>
</evidence>
<gene>
    <name evidence="1" type="ORF">VTL71DRAFT_13035</name>
</gene>
<evidence type="ECO:0000313" key="1">
    <source>
        <dbReference type="EMBL" id="KAL2071800.1"/>
    </source>
</evidence>
<proteinExistence type="predicted"/>
<reference evidence="1 2" key="1">
    <citation type="journal article" date="2024" name="Commun. Biol.">
        <title>Comparative genomic analysis of thermophilic fungi reveals convergent evolutionary adaptations and gene losses.</title>
        <authorList>
            <person name="Steindorff A.S."/>
            <person name="Aguilar-Pontes M.V."/>
            <person name="Robinson A.J."/>
            <person name="Andreopoulos B."/>
            <person name="LaButti K."/>
            <person name="Kuo A."/>
            <person name="Mondo S."/>
            <person name="Riley R."/>
            <person name="Otillar R."/>
            <person name="Haridas S."/>
            <person name="Lipzen A."/>
            <person name="Grimwood J."/>
            <person name="Schmutz J."/>
            <person name="Clum A."/>
            <person name="Reid I.D."/>
            <person name="Moisan M.C."/>
            <person name="Butler G."/>
            <person name="Nguyen T.T.M."/>
            <person name="Dewar K."/>
            <person name="Conant G."/>
            <person name="Drula E."/>
            <person name="Henrissat B."/>
            <person name="Hansel C."/>
            <person name="Singer S."/>
            <person name="Hutchinson M.I."/>
            <person name="de Vries R.P."/>
            <person name="Natvig D.O."/>
            <person name="Powell A.J."/>
            <person name="Tsang A."/>
            <person name="Grigoriev I.V."/>
        </authorList>
    </citation>
    <scope>NUCLEOTIDE SEQUENCE [LARGE SCALE GENOMIC DNA]</scope>
    <source>
        <strain evidence="1 2">CBS 494.80</strain>
    </source>
</reference>
<sequence length="206" mass="22796">MRRPKPEHRVFTPIQAHLGTGILTHETAWELGHLKVVPFLIMLLHRCAGRCCCCHECDELYSTLLVGSLGARIAFSNCLVLSDLGTVKRGDGKKDAERCANPGERSARTPWYGTTRRICVVLITWEVHHSSDGIGIGMQARKIFIIRAALDGQLDESYEDNAYGAALQDVGLVYADSAGDDVWDSIVRYLVDDIREGDLLCDGSKH</sequence>
<protein>
    <submittedName>
        <fullName evidence="1">Uncharacterized protein</fullName>
    </submittedName>
</protein>
<comment type="caution">
    <text evidence="1">The sequence shown here is derived from an EMBL/GenBank/DDBJ whole genome shotgun (WGS) entry which is preliminary data.</text>
</comment>
<dbReference type="Proteomes" id="UP001595075">
    <property type="component" value="Unassembled WGS sequence"/>
</dbReference>
<name>A0ABR4CPP1_9HELO</name>